<dbReference type="EMBL" id="ML996705">
    <property type="protein sequence ID" value="KAF2396815.1"/>
    <property type="molecule type" value="Genomic_DNA"/>
</dbReference>
<organism evidence="2 3">
    <name type="scientific">Trichodelitschia bisporula</name>
    <dbReference type="NCBI Taxonomy" id="703511"/>
    <lineage>
        <taxon>Eukaryota</taxon>
        <taxon>Fungi</taxon>
        <taxon>Dikarya</taxon>
        <taxon>Ascomycota</taxon>
        <taxon>Pezizomycotina</taxon>
        <taxon>Dothideomycetes</taxon>
        <taxon>Dothideomycetes incertae sedis</taxon>
        <taxon>Phaeotrichales</taxon>
        <taxon>Phaeotrichaceae</taxon>
        <taxon>Trichodelitschia</taxon>
    </lineage>
</organism>
<proteinExistence type="predicted"/>
<evidence type="ECO:0008006" key="4">
    <source>
        <dbReference type="Google" id="ProtNLM"/>
    </source>
</evidence>
<evidence type="ECO:0000313" key="2">
    <source>
        <dbReference type="EMBL" id="KAF2396815.1"/>
    </source>
</evidence>
<sequence>MCRRWERGGWSGCLVCSKWIIILFSTRCSFGAPSAGEDVQRRVTALPHGCSNACRLVAPPFHLLILLCGPGRRGRFDESLASALRAYSGRGRCVCVSSSLFLKRRNEELSLGKIYRQVRSGGRASGWPSELREVFQGQQM</sequence>
<dbReference type="Proteomes" id="UP000799640">
    <property type="component" value="Unassembled WGS sequence"/>
</dbReference>
<accession>A0A6G1HM28</accession>
<keyword evidence="3" id="KW-1185">Reference proteome</keyword>
<name>A0A6G1HM28_9PEZI</name>
<protein>
    <recommendedName>
        <fullName evidence="4">Secreted protein</fullName>
    </recommendedName>
</protein>
<gene>
    <name evidence="2" type="ORF">EJ06DRAFT_172926</name>
</gene>
<reference evidence="2" key="1">
    <citation type="journal article" date="2020" name="Stud. Mycol.">
        <title>101 Dothideomycetes genomes: a test case for predicting lifestyles and emergence of pathogens.</title>
        <authorList>
            <person name="Haridas S."/>
            <person name="Albert R."/>
            <person name="Binder M."/>
            <person name="Bloem J."/>
            <person name="Labutti K."/>
            <person name="Salamov A."/>
            <person name="Andreopoulos B."/>
            <person name="Baker S."/>
            <person name="Barry K."/>
            <person name="Bills G."/>
            <person name="Bluhm B."/>
            <person name="Cannon C."/>
            <person name="Castanera R."/>
            <person name="Culley D."/>
            <person name="Daum C."/>
            <person name="Ezra D."/>
            <person name="Gonzalez J."/>
            <person name="Henrissat B."/>
            <person name="Kuo A."/>
            <person name="Liang C."/>
            <person name="Lipzen A."/>
            <person name="Lutzoni F."/>
            <person name="Magnuson J."/>
            <person name="Mondo S."/>
            <person name="Nolan M."/>
            <person name="Ohm R."/>
            <person name="Pangilinan J."/>
            <person name="Park H.-J."/>
            <person name="Ramirez L."/>
            <person name="Alfaro M."/>
            <person name="Sun H."/>
            <person name="Tritt A."/>
            <person name="Yoshinaga Y."/>
            <person name="Zwiers L.-H."/>
            <person name="Turgeon B."/>
            <person name="Goodwin S."/>
            <person name="Spatafora J."/>
            <person name="Crous P."/>
            <person name="Grigoriev I."/>
        </authorList>
    </citation>
    <scope>NUCLEOTIDE SEQUENCE</scope>
    <source>
        <strain evidence="2">CBS 262.69</strain>
    </source>
</reference>
<dbReference type="AlphaFoldDB" id="A0A6G1HM28"/>
<keyword evidence="1" id="KW-0732">Signal</keyword>
<feature type="chain" id="PRO_5026185474" description="Secreted protein" evidence="1">
    <location>
        <begin position="32"/>
        <end position="140"/>
    </location>
</feature>
<feature type="signal peptide" evidence="1">
    <location>
        <begin position="1"/>
        <end position="31"/>
    </location>
</feature>
<evidence type="ECO:0000256" key="1">
    <source>
        <dbReference type="SAM" id="SignalP"/>
    </source>
</evidence>
<evidence type="ECO:0000313" key="3">
    <source>
        <dbReference type="Proteomes" id="UP000799640"/>
    </source>
</evidence>